<protein>
    <submittedName>
        <fullName evidence="7">Dihydrodipicolinate synthase family protein</fullName>
    </submittedName>
</protein>
<dbReference type="CDD" id="cd00408">
    <property type="entry name" value="DHDPS-like"/>
    <property type="match status" value="1"/>
</dbReference>
<reference evidence="7 8" key="1">
    <citation type="submission" date="2019-03" db="EMBL/GenBank/DDBJ databases">
        <authorList>
            <person name="Liu G."/>
        </authorList>
    </citation>
    <scope>NUCLEOTIDE SEQUENCE [LARGE SCALE GENOMIC DNA]</scope>
    <source>
        <strain evidence="7 8">DSM 19099</strain>
    </source>
</reference>
<name>A0A4Y7WEX0_9BACI</name>
<dbReference type="SUPFAM" id="SSF51569">
    <property type="entry name" value="Aldolase"/>
    <property type="match status" value="1"/>
</dbReference>
<organism evidence="7 8">
    <name type="scientific">Shouchella lehensis</name>
    <dbReference type="NCBI Taxonomy" id="300825"/>
    <lineage>
        <taxon>Bacteria</taxon>
        <taxon>Bacillati</taxon>
        <taxon>Bacillota</taxon>
        <taxon>Bacilli</taxon>
        <taxon>Bacillales</taxon>
        <taxon>Bacillaceae</taxon>
        <taxon>Shouchella</taxon>
    </lineage>
</organism>
<dbReference type="PIRSF" id="PIRSF001365">
    <property type="entry name" value="DHDPS"/>
    <property type="match status" value="1"/>
</dbReference>
<keyword evidence="2 4" id="KW-0456">Lyase</keyword>
<accession>A0A4Y7WEX0</accession>
<dbReference type="PANTHER" id="PTHR12128:SF66">
    <property type="entry name" value="4-HYDROXY-2-OXOGLUTARATE ALDOLASE, MITOCHONDRIAL"/>
    <property type="match status" value="1"/>
</dbReference>
<feature type="binding site" evidence="6">
    <location>
        <position position="46"/>
    </location>
    <ligand>
        <name>pyruvate</name>
        <dbReference type="ChEBI" id="CHEBI:15361"/>
    </ligand>
</feature>
<dbReference type="Proteomes" id="UP000298210">
    <property type="component" value="Unassembled WGS sequence"/>
</dbReference>
<feature type="active site" description="Proton donor/acceptor" evidence="5">
    <location>
        <position position="136"/>
    </location>
</feature>
<evidence type="ECO:0000256" key="2">
    <source>
        <dbReference type="ARBA" id="ARBA00023239"/>
    </source>
</evidence>
<comment type="caution">
    <text evidence="7">The sequence shown here is derived from an EMBL/GenBank/DDBJ whole genome shotgun (WGS) entry which is preliminary data.</text>
</comment>
<sequence length="268" mass="29924">MLREDVHVAVPTAFYEDETLYIEATMTHINHLAKNDIQSVLLCGSTGEQHSLTLHEKQLLLNAIQQESHLIDHMEILFGLSSIRQTEAVQLAKSLEQSSIAGILLGYPPYIRPTQREAIAYTEAILSATSKPVILYNNPARTGFDLSVETILSLSEHEQIIGIKEAGNPEKIPELMQQLTKPFFFYAGGEQNLYSKIELGFNRLSSISANVYPKEIKALFLQLTTLKPTPSADFEKLTNIVDELYAESLLVQIKKRLSMGPCRAPIGQ</sequence>
<evidence type="ECO:0000256" key="4">
    <source>
        <dbReference type="PIRNR" id="PIRNR001365"/>
    </source>
</evidence>
<dbReference type="Pfam" id="PF00701">
    <property type="entry name" value="DHDPS"/>
    <property type="match status" value="1"/>
</dbReference>
<dbReference type="PANTHER" id="PTHR12128">
    <property type="entry name" value="DIHYDRODIPICOLINATE SYNTHASE"/>
    <property type="match status" value="1"/>
</dbReference>
<keyword evidence="3" id="KW-0704">Schiff base</keyword>
<dbReference type="PROSITE" id="PS00666">
    <property type="entry name" value="DHDPS_2"/>
    <property type="match status" value="1"/>
</dbReference>
<comment type="similarity">
    <text evidence="1 4">Belongs to the DapA family.</text>
</comment>
<dbReference type="EMBL" id="SNUX01000004">
    <property type="protein sequence ID" value="TES46391.1"/>
    <property type="molecule type" value="Genomic_DNA"/>
</dbReference>
<evidence type="ECO:0000313" key="8">
    <source>
        <dbReference type="Proteomes" id="UP000298210"/>
    </source>
</evidence>
<dbReference type="InterPro" id="IPR002220">
    <property type="entry name" value="DapA-like"/>
</dbReference>
<dbReference type="InterPro" id="IPR020625">
    <property type="entry name" value="Schiff_base-form_aldolases_AS"/>
</dbReference>
<dbReference type="SMART" id="SM01130">
    <property type="entry name" value="DHDPS"/>
    <property type="match status" value="1"/>
</dbReference>
<evidence type="ECO:0000256" key="6">
    <source>
        <dbReference type="PIRSR" id="PIRSR001365-2"/>
    </source>
</evidence>
<evidence type="ECO:0000313" key="7">
    <source>
        <dbReference type="EMBL" id="TES46391.1"/>
    </source>
</evidence>
<dbReference type="PRINTS" id="PR00146">
    <property type="entry name" value="DHPICSNTHASE"/>
</dbReference>
<dbReference type="Gene3D" id="3.20.20.70">
    <property type="entry name" value="Aldolase class I"/>
    <property type="match status" value="1"/>
</dbReference>
<dbReference type="RefSeq" id="WP_055737212.1">
    <property type="nucleotide sequence ID" value="NZ_LDIM01000013.1"/>
</dbReference>
<gene>
    <name evidence="7" type="ORF">E2L03_16980</name>
</gene>
<evidence type="ECO:0000256" key="3">
    <source>
        <dbReference type="ARBA" id="ARBA00023270"/>
    </source>
</evidence>
<dbReference type="InterPro" id="IPR013785">
    <property type="entry name" value="Aldolase_TIM"/>
</dbReference>
<feature type="active site" description="Schiff-base intermediate with substrate" evidence="5">
    <location>
        <position position="164"/>
    </location>
</feature>
<evidence type="ECO:0000256" key="5">
    <source>
        <dbReference type="PIRSR" id="PIRSR001365-1"/>
    </source>
</evidence>
<dbReference type="GO" id="GO:0044281">
    <property type="term" value="P:small molecule metabolic process"/>
    <property type="evidence" value="ECO:0007669"/>
    <property type="project" value="UniProtKB-ARBA"/>
</dbReference>
<dbReference type="GO" id="GO:0008840">
    <property type="term" value="F:4-hydroxy-tetrahydrodipicolinate synthase activity"/>
    <property type="evidence" value="ECO:0007669"/>
    <property type="project" value="TreeGrafter"/>
</dbReference>
<evidence type="ECO:0000256" key="1">
    <source>
        <dbReference type="ARBA" id="ARBA00007592"/>
    </source>
</evidence>
<proteinExistence type="inferred from homology"/>
<dbReference type="AlphaFoldDB" id="A0A4Y7WEX0"/>